<proteinExistence type="predicted"/>
<evidence type="ECO:0000313" key="4">
    <source>
        <dbReference type="EMBL" id="JAS63690.1"/>
    </source>
</evidence>
<keyword evidence="1" id="KW-0833">Ubl conjugation pathway</keyword>
<dbReference type="AlphaFoldDB" id="A0A1B6GMS0"/>
<sequence>MAIVSDRKMKYTERLTQLQKQMEESGMETDSMQAEVSRLRLAIEQEENKIKQYQLENIRRKHNYLPLIVEVLKILAKEGQLLPLYEKAKAKAIEKESKKLKT</sequence>
<dbReference type="Pfam" id="PF18031">
    <property type="entry name" value="UCH_C"/>
    <property type="match status" value="1"/>
</dbReference>
<keyword evidence="2" id="KW-0175">Coiled coil</keyword>
<feature type="coiled-coil region" evidence="2">
    <location>
        <begin position="1"/>
        <end position="63"/>
    </location>
</feature>
<dbReference type="PROSITE" id="PS52049">
    <property type="entry name" value="ULD"/>
    <property type="match status" value="1"/>
</dbReference>
<protein>
    <recommendedName>
        <fullName evidence="3">UCH37-like C-terminal domain-containing protein</fullName>
    </recommendedName>
</protein>
<accession>A0A1B6GMS0</accession>
<organism evidence="4">
    <name type="scientific">Cuerna arida</name>
    <dbReference type="NCBI Taxonomy" id="1464854"/>
    <lineage>
        <taxon>Eukaryota</taxon>
        <taxon>Metazoa</taxon>
        <taxon>Ecdysozoa</taxon>
        <taxon>Arthropoda</taxon>
        <taxon>Hexapoda</taxon>
        <taxon>Insecta</taxon>
        <taxon>Pterygota</taxon>
        <taxon>Neoptera</taxon>
        <taxon>Paraneoptera</taxon>
        <taxon>Hemiptera</taxon>
        <taxon>Auchenorrhyncha</taxon>
        <taxon>Membracoidea</taxon>
        <taxon>Cicadellidae</taxon>
        <taxon>Cicadellinae</taxon>
        <taxon>Proconiini</taxon>
        <taxon>Cuerna</taxon>
    </lineage>
</organism>
<dbReference type="GO" id="GO:0006511">
    <property type="term" value="P:ubiquitin-dependent protein catabolic process"/>
    <property type="evidence" value="ECO:0007669"/>
    <property type="project" value="UniProtKB-UniRule"/>
</dbReference>
<dbReference type="Gene3D" id="1.20.58.860">
    <property type="match status" value="1"/>
</dbReference>
<gene>
    <name evidence="4" type="ORF">g.11949</name>
</gene>
<evidence type="ECO:0000256" key="2">
    <source>
        <dbReference type="SAM" id="Coils"/>
    </source>
</evidence>
<dbReference type="FunFam" id="1.20.58.860:FF:000001">
    <property type="entry name" value="Ubiquitin carboxyl-terminal hydrolase"/>
    <property type="match status" value="1"/>
</dbReference>
<name>A0A1B6GMS0_9HEMI</name>
<evidence type="ECO:0000259" key="3">
    <source>
        <dbReference type="Pfam" id="PF18031"/>
    </source>
</evidence>
<evidence type="ECO:0000256" key="1">
    <source>
        <dbReference type="PROSITE-ProRule" id="PRU01394"/>
    </source>
</evidence>
<reference evidence="4" key="1">
    <citation type="submission" date="2015-11" db="EMBL/GenBank/DDBJ databases">
        <title>De novo transcriptome assembly of four potential Pierce s Disease insect vectors from Arizona vineyards.</title>
        <authorList>
            <person name="Tassone E.E."/>
        </authorList>
    </citation>
    <scope>NUCLEOTIDE SEQUENCE</scope>
</reference>
<dbReference type="EMBL" id="GECZ01006079">
    <property type="protein sequence ID" value="JAS63690.1"/>
    <property type="molecule type" value="Transcribed_RNA"/>
</dbReference>
<feature type="domain" description="UCH37-like C-terminal" evidence="3">
    <location>
        <begin position="42"/>
        <end position="81"/>
    </location>
</feature>
<dbReference type="InterPro" id="IPR041507">
    <property type="entry name" value="UCH_C"/>
</dbReference>